<keyword evidence="4" id="KW-1185">Reference proteome</keyword>
<evidence type="ECO:0000313" key="3">
    <source>
        <dbReference type="EMBL" id="KAK2568329.1"/>
    </source>
</evidence>
<reference evidence="3" key="2">
    <citation type="journal article" date="2023" name="Science">
        <title>Genomic signatures of disease resistance in endangered staghorn corals.</title>
        <authorList>
            <person name="Vollmer S.V."/>
            <person name="Selwyn J.D."/>
            <person name="Despard B.A."/>
            <person name="Roesel C.L."/>
        </authorList>
    </citation>
    <scope>NUCLEOTIDE SEQUENCE</scope>
    <source>
        <strain evidence="3">K2</strain>
    </source>
</reference>
<keyword evidence="3" id="KW-0418">Kinase</keyword>
<evidence type="ECO:0000256" key="2">
    <source>
        <dbReference type="SAM" id="MobiDB-lite"/>
    </source>
</evidence>
<sequence>MEETFRPKRKYEDGTMRYELHKQSKASLHAGIDLKECVKLPKDQDLMDWVAVHVVDFYNRINLIVGGIEDVCNEESCPTMSGGKRYEYHWCDKGKYKKPTSVPAIEYISLLMDWIESLINNEDIFPVDKDIPFPKSFLPTAKKILTRLFRVFVHIYMHHFERLQYLKVEAHVNQCYKHFYFFVTEYSLVEAKELEPLEDTADDPSSKRQRHFEVQPGIASLDLSVGSIASVSESEVDVTGVTEVNVNDSCYLLASDSVILKGDDEKNGPDSDDSSSDDPHPSSHAPEAPCTVSMLPVNFALEDALQGLDEDERESISDSSSIDDVELSFHVAEHESEEEESEGDYSESLLDDASPTTSSVQLNAVAALLASDQLQQPNPVVPCPSDVQVHSSTNVISAANIHLEGHSQPQHASVQSVVPAGSSQPPPVATGANLRHPKLSRLEEQQCYSEELAMIREPKVLCSLDLIIELFKKCQHPGCANAATIKHHLVGPTLIVNWYCCSGHKGKFASSKLVNEIYANNLQVAASVLLSGNNFAKTERMASFLGLSFISASTFYRMQRLYLIPCINEWWSWQREQLIQGFLENGDNAMIVCGDGQCDFPGHTAKNLCYFVMELVSGYILEVEVRDKRHVGLISSNMEKQALQISLQRLQQSLNIVEVVTDASSSIKKLIADNFTAVFHSLDVWHKAKSIRKCLTKVGNTKMMEKIKAWSEHIILHFWHCCSICKPTETTTDEQAPQKMKSTWIGVLHHVCNQHEWTGGKCNHEELEEHDLPWFDRRDKDFEALQKVILDPQLPDSFKYYVRFRHTGRIECANSLSLVYTPKRCSYSYKVYKARKQLAAIDWNFHMNLEAATTKAGEQIVTRKNNTRTKDWDVKSITVKKKFEYIPVMMAKIFNKRKMMLILSPDKCL</sequence>
<feature type="binding site" evidence="1">
    <location>
        <position position="77"/>
    </location>
    <ligand>
        <name>Zn(2+)</name>
        <dbReference type="ChEBI" id="CHEBI:29105"/>
    </ligand>
</feature>
<feature type="region of interest" description="Disordered" evidence="2">
    <location>
        <begin position="332"/>
        <end position="356"/>
    </location>
</feature>
<keyword evidence="1" id="KW-0479">Metal-binding</keyword>
<gene>
    <name evidence="3" type="ORF">P5673_007347</name>
</gene>
<dbReference type="GO" id="GO:0016301">
    <property type="term" value="F:kinase activity"/>
    <property type="evidence" value="ECO:0007669"/>
    <property type="project" value="UniProtKB-KW"/>
</dbReference>
<dbReference type="Pfam" id="PF03637">
    <property type="entry name" value="Mob1_phocein"/>
    <property type="match status" value="1"/>
</dbReference>
<feature type="compositionally biased region" description="Acidic residues" evidence="2">
    <location>
        <begin position="335"/>
        <end position="345"/>
    </location>
</feature>
<accession>A0AAD9QVT9</accession>
<dbReference type="SMART" id="SM01388">
    <property type="entry name" value="Mob1_phocein"/>
    <property type="match status" value="1"/>
</dbReference>
<dbReference type="PANTHER" id="PTHR31751:SF7">
    <property type="entry name" value="THAP-TYPE DOMAIN-CONTAINING PROTEIN"/>
    <property type="match status" value="1"/>
</dbReference>
<keyword evidence="1" id="KW-0862">Zinc</keyword>
<feature type="binding site" evidence="1">
    <location>
        <position position="154"/>
    </location>
    <ligand>
        <name>Zn(2+)</name>
        <dbReference type="ChEBI" id="CHEBI:29105"/>
    </ligand>
</feature>
<organism evidence="3 4">
    <name type="scientific">Acropora cervicornis</name>
    <name type="common">Staghorn coral</name>
    <dbReference type="NCBI Taxonomy" id="6130"/>
    <lineage>
        <taxon>Eukaryota</taxon>
        <taxon>Metazoa</taxon>
        <taxon>Cnidaria</taxon>
        <taxon>Anthozoa</taxon>
        <taxon>Hexacorallia</taxon>
        <taxon>Scleractinia</taxon>
        <taxon>Astrocoeniina</taxon>
        <taxon>Acroporidae</taxon>
        <taxon>Acropora</taxon>
    </lineage>
</organism>
<keyword evidence="3" id="KW-0808">Transferase</keyword>
<dbReference type="EMBL" id="JARQWQ010000012">
    <property type="protein sequence ID" value="KAK2568329.1"/>
    <property type="molecule type" value="Genomic_DNA"/>
</dbReference>
<dbReference type="InterPro" id="IPR036703">
    <property type="entry name" value="MOB_kinase_act_sf"/>
</dbReference>
<feature type="binding site" evidence="1">
    <location>
        <position position="159"/>
    </location>
    <ligand>
        <name>Zn(2+)</name>
        <dbReference type="ChEBI" id="CHEBI:29105"/>
    </ligand>
</feature>
<dbReference type="AlphaFoldDB" id="A0AAD9QVT9"/>
<dbReference type="SUPFAM" id="SSF101152">
    <property type="entry name" value="Mob1/phocein"/>
    <property type="match status" value="1"/>
</dbReference>
<name>A0AAD9QVT9_ACRCE</name>
<feature type="binding site" evidence="1">
    <location>
        <position position="72"/>
    </location>
    <ligand>
        <name>Zn(2+)</name>
        <dbReference type="ChEBI" id="CHEBI:29105"/>
    </ligand>
</feature>
<dbReference type="Gene3D" id="1.20.140.30">
    <property type="entry name" value="MOB kinase activator"/>
    <property type="match status" value="1"/>
</dbReference>
<proteinExistence type="predicted"/>
<protein>
    <submittedName>
        <fullName evidence="3">MOB kinase activator 3A</fullName>
    </submittedName>
</protein>
<reference evidence="3" key="1">
    <citation type="journal article" date="2023" name="G3 (Bethesda)">
        <title>Whole genome assembly and annotation of the endangered Caribbean coral Acropora cervicornis.</title>
        <authorList>
            <person name="Selwyn J.D."/>
            <person name="Vollmer S.V."/>
        </authorList>
    </citation>
    <scope>NUCLEOTIDE SEQUENCE</scope>
    <source>
        <strain evidence="3">K2</strain>
    </source>
</reference>
<dbReference type="Proteomes" id="UP001249851">
    <property type="component" value="Unassembled WGS sequence"/>
</dbReference>
<dbReference type="PANTHER" id="PTHR31751">
    <property type="entry name" value="SI:CH211-108C17.2-RELATED-RELATED"/>
    <property type="match status" value="1"/>
</dbReference>
<comment type="caution">
    <text evidence="3">The sequence shown here is derived from an EMBL/GenBank/DDBJ whole genome shotgun (WGS) entry which is preliminary data.</text>
</comment>
<evidence type="ECO:0000256" key="1">
    <source>
        <dbReference type="PIRSR" id="PIRSR605301-1"/>
    </source>
</evidence>
<feature type="region of interest" description="Disordered" evidence="2">
    <location>
        <begin position="261"/>
        <end position="290"/>
    </location>
</feature>
<evidence type="ECO:0000313" key="4">
    <source>
        <dbReference type="Proteomes" id="UP001249851"/>
    </source>
</evidence>
<dbReference type="InterPro" id="IPR005301">
    <property type="entry name" value="MOB_kinase_act_fam"/>
</dbReference>